<dbReference type="AlphaFoldDB" id="F4S072"/>
<dbReference type="KEGG" id="mlr:MELLADRAFT_110555"/>
<sequence length="109" mass="11061">MTGSGSLRLGAMTCGLVDVEPVGLITCATTGLTGAAGFGVGTKDWTLVLDVALLGLWVVVDTCMGYKKEDIASLVDEGLGGVMVFGKTVLDRGGGDKGVVLFTEFGMAV</sequence>
<evidence type="ECO:0000313" key="2">
    <source>
        <dbReference type="Proteomes" id="UP000001072"/>
    </source>
</evidence>
<evidence type="ECO:0000313" key="1">
    <source>
        <dbReference type="EMBL" id="EGG01911.1"/>
    </source>
</evidence>
<dbReference type="EMBL" id="GL883134">
    <property type="protein sequence ID" value="EGG01911.1"/>
    <property type="molecule type" value="Genomic_DNA"/>
</dbReference>
<organism evidence="2">
    <name type="scientific">Melampsora larici-populina (strain 98AG31 / pathotype 3-4-7)</name>
    <name type="common">Poplar leaf rust fungus</name>
    <dbReference type="NCBI Taxonomy" id="747676"/>
    <lineage>
        <taxon>Eukaryota</taxon>
        <taxon>Fungi</taxon>
        <taxon>Dikarya</taxon>
        <taxon>Basidiomycota</taxon>
        <taxon>Pucciniomycotina</taxon>
        <taxon>Pucciniomycetes</taxon>
        <taxon>Pucciniales</taxon>
        <taxon>Melampsoraceae</taxon>
        <taxon>Melampsora</taxon>
    </lineage>
</organism>
<gene>
    <name evidence="1" type="ORF">MELLADRAFT_110555</name>
</gene>
<dbReference type="RefSeq" id="XP_007414745.1">
    <property type="nucleotide sequence ID" value="XM_007414683.1"/>
</dbReference>
<dbReference type="Proteomes" id="UP000001072">
    <property type="component" value="Unassembled WGS sequence"/>
</dbReference>
<reference evidence="2" key="1">
    <citation type="journal article" date="2011" name="Proc. Natl. Acad. Sci. U.S.A.">
        <title>Obligate biotrophy features unraveled by the genomic analysis of rust fungi.</title>
        <authorList>
            <person name="Duplessis S."/>
            <person name="Cuomo C.A."/>
            <person name="Lin Y.-C."/>
            <person name="Aerts A."/>
            <person name="Tisserant E."/>
            <person name="Veneault-Fourrey C."/>
            <person name="Joly D.L."/>
            <person name="Hacquard S."/>
            <person name="Amselem J."/>
            <person name="Cantarel B.L."/>
            <person name="Chiu R."/>
            <person name="Coutinho P.M."/>
            <person name="Feau N."/>
            <person name="Field M."/>
            <person name="Frey P."/>
            <person name="Gelhaye E."/>
            <person name="Goldberg J."/>
            <person name="Grabherr M.G."/>
            <person name="Kodira C.D."/>
            <person name="Kohler A."/>
            <person name="Kuees U."/>
            <person name="Lindquist E.A."/>
            <person name="Lucas S.M."/>
            <person name="Mago R."/>
            <person name="Mauceli E."/>
            <person name="Morin E."/>
            <person name="Murat C."/>
            <person name="Pangilinan J.L."/>
            <person name="Park R."/>
            <person name="Pearson M."/>
            <person name="Quesneville H."/>
            <person name="Rouhier N."/>
            <person name="Sakthikumar S."/>
            <person name="Salamov A.A."/>
            <person name="Schmutz J."/>
            <person name="Selles B."/>
            <person name="Shapiro H."/>
            <person name="Tanguay P."/>
            <person name="Tuskan G.A."/>
            <person name="Henrissat B."/>
            <person name="Van de Peer Y."/>
            <person name="Rouze P."/>
            <person name="Ellis J.G."/>
            <person name="Dodds P.N."/>
            <person name="Schein J.E."/>
            <person name="Zhong S."/>
            <person name="Hamelin R.C."/>
            <person name="Grigoriev I.V."/>
            <person name="Szabo L.J."/>
            <person name="Martin F."/>
        </authorList>
    </citation>
    <scope>NUCLEOTIDE SEQUENCE [LARGE SCALE GENOMIC DNA]</scope>
    <source>
        <strain evidence="2">98AG31 / pathotype 3-4-7</strain>
    </source>
</reference>
<dbReference type="GeneID" id="18924114"/>
<accession>F4S072</accession>
<dbReference type="VEuPathDB" id="FungiDB:MELLADRAFT_110555"/>
<dbReference type="InParanoid" id="F4S072"/>
<proteinExistence type="predicted"/>
<name>F4S072_MELLP</name>
<dbReference type="HOGENOM" id="CLU_2184543_0_0_1"/>
<keyword evidence="2" id="KW-1185">Reference proteome</keyword>
<protein>
    <submittedName>
        <fullName evidence="1">Uncharacterized protein</fullName>
    </submittedName>
</protein>